<evidence type="ECO:0000256" key="2">
    <source>
        <dbReference type="ARBA" id="ARBA00023125"/>
    </source>
</evidence>
<name>A0A0W0UAP7_9GAMM</name>
<proteinExistence type="predicted"/>
<dbReference type="Pfam" id="PF12833">
    <property type="entry name" value="HTH_18"/>
    <property type="match status" value="1"/>
</dbReference>
<dbReference type="PANTHER" id="PTHR46796">
    <property type="entry name" value="HTH-TYPE TRANSCRIPTIONAL ACTIVATOR RHAS-RELATED"/>
    <property type="match status" value="1"/>
</dbReference>
<dbReference type="EMBL" id="UASS01000037">
    <property type="protein sequence ID" value="SPX62197.1"/>
    <property type="molecule type" value="Genomic_DNA"/>
</dbReference>
<evidence type="ECO:0000313" key="8">
    <source>
        <dbReference type="Proteomes" id="UP000251942"/>
    </source>
</evidence>
<dbReference type="InterPro" id="IPR050204">
    <property type="entry name" value="AraC_XylS_family_regulators"/>
</dbReference>
<feature type="domain" description="HTH araC/xylS-type" evidence="4">
    <location>
        <begin position="145"/>
        <end position="243"/>
    </location>
</feature>
<dbReference type="InterPro" id="IPR018062">
    <property type="entry name" value="HTH_AraC-typ_CS"/>
</dbReference>
<sequence>MASSQTLSSYLSLRSYQTEIANHSHDFAQLVLPISGTLELQTGCRTGMVSANTAAFIAPYEEHCFAASKENLFLVVDIKTPTLLSHATLISSFLSLTPTTKKFLSFAQSYLMLEEHDAFFDYLVENLLFKLLGQTVASIEDPYVSKAKSWIEQHLAMPIDINKLSQLCNLSSSQLQRRFKRSTGQGLAEYWRHKRMLKAQQLLVSEHLSIEAIAYEIGYENLPAFSRRFSQTFDMTPSQWREMMLTAKTMRA</sequence>
<dbReference type="SUPFAM" id="SSF46689">
    <property type="entry name" value="Homeodomain-like"/>
    <property type="match status" value="2"/>
</dbReference>
<dbReference type="SMART" id="SM00342">
    <property type="entry name" value="HTH_ARAC"/>
    <property type="match status" value="1"/>
</dbReference>
<dbReference type="Gene3D" id="2.60.120.10">
    <property type="entry name" value="Jelly Rolls"/>
    <property type="match status" value="1"/>
</dbReference>
<dbReference type="GO" id="GO:0043565">
    <property type="term" value="F:sequence-specific DNA binding"/>
    <property type="evidence" value="ECO:0007669"/>
    <property type="project" value="InterPro"/>
</dbReference>
<dbReference type="PROSITE" id="PS01124">
    <property type="entry name" value="HTH_ARAC_FAMILY_2"/>
    <property type="match status" value="1"/>
</dbReference>
<evidence type="ECO:0000256" key="1">
    <source>
        <dbReference type="ARBA" id="ARBA00023015"/>
    </source>
</evidence>
<reference evidence="6 8" key="2">
    <citation type="submission" date="2018-06" db="EMBL/GenBank/DDBJ databases">
        <authorList>
            <consortium name="Pathogen Informatics"/>
            <person name="Doyle S."/>
        </authorList>
    </citation>
    <scope>NUCLEOTIDE SEQUENCE [LARGE SCALE GENOMIC DNA]</scope>
    <source>
        <strain evidence="6 8">NCTC12022</strain>
    </source>
</reference>
<evidence type="ECO:0000313" key="6">
    <source>
        <dbReference type="EMBL" id="SPX62197.1"/>
    </source>
</evidence>
<dbReference type="PATRIC" id="fig|453.4.peg.45"/>
<evidence type="ECO:0000256" key="3">
    <source>
        <dbReference type="ARBA" id="ARBA00023163"/>
    </source>
</evidence>
<dbReference type="Pfam" id="PF02311">
    <property type="entry name" value="AraC_binding"/>
    <property type="match status" value="1"/>
</dbReference>
<protein>
    <submittedName>
        <fullName evidence="5">AraC family transcriptional regulator</fullName>
    </submittedName>
</protein>
<dbReference type="STRING" id="453.Lfee_0039"/>
<dbReference type="Proteomes" id="UP000251942">
    <property type="component" value="Unassembled WGS sequence"/>
</dbReference>
<dbReference type="AlphaFoldDB" id="A0A0W0UAP7"/>
<dbReference type="PROSITE" id="PS00041">
    <property type="entry name" value="HTH_ARAC_FAMILY_1"/>
    <property type="match status" value="1"/>
</dbReference>
<dbReference type="InterPro" id="IPR014710">
    <property type="entry name" value="RmlC-like_jellyroll"/>
</dbReference>
<keyword evidence="3" id="KW-0804">Transcription</keyword>
<dbReference type="InterPro" id="IPR009057">
    <property type="entry name" value="Homeodomain-like_sf"/>
</dbReference>
<organism evidence="5 7">
    <name type="scientific">Legionella feeleii</name>
    <dbReference type="NCBI Taxonomy" id="453"/>
    <lineage>
        <taxon>Bacteria</taxon>
        <taxon>Pseudomonadati</taxon>
        <taxon>Pseudomonadota</taxon>
        <taxon>Gammaproteobacteria</taxon>
        <taxon>Legionellales</taxon>
        <taxon>Legionellaceae</taxon>
        <taxon>Legionella</taxon>
    </lineage>
</organism>
<gene>
    <name evidence="6" type="primary">soxS</name>
    <name evidence="5" type="ORF">Lfee_0039</name>
    <name evidence="6" type="ORF">NCTC12022_02954</name>
</gene>
<accession>A0A0W0UAP7</accession>
<dbReference type="RefSeq" id="WP_058443262.1">
    <property type="nucleotide sequence ID" value="NZ_CAAAHT010000015.1"/>
</dbReference>
<dbReference type="InterPro" id="IPR003313">
    <property type="entry name" value="AraC-bd"/>
</dbReference>
<dbReference type="GO" id="GO:0003700">
    <property type="term" value="F:DNA-binding transcription factor activity"/>
    <property type="evidence" value="ECO:0007669"/>
    <property type="project" value="InterPro"/>
</dbReference>
<evidence type="ECO:0000313" key="7">
    <source>
        <dbReference type="Proteomes" id="UP000054698"/>
    </source>
</evidence>
<dbReference type="Proteomes" id="UP000054698">
    <property type="component" value="Unassembled WGS sequence"/>
</dbReference>
<dbReference type="InterPro" id="IPR018060">
    <property type="entry name" value="HTH_AraC"/>
</dbReference>
<reference evidence="5 7" key="1">
    <citation type="submission" date="2015-11" db="EMBL/GenBank/DDBJ databases">
        <title>Genomic analysis of 38 Legionella species identifies large and diverse effector repertoires.</title>
        <authorList>
            <person name="Burstein D."/>
            <person name="Amaro F."/>
            <person name="Zusman T."/>
            <person name="Lifshitz Z."/>
            <person name="Cohen O."/>
            <person name="Gilbert J.A."/>
            <person name="Pupko T."/>
            <person name="Shuman H.A."/>
            <person name="Segal G."/>
        </authorList>
    </citation>
    <scope>NUCLEOTIDE SEQUENCE [LARGE SCALE GENOMIC DNA]</scope>
    <source>
        <strain evidence="5 7">WO-44C</strain>
    </source>
</reference>
<evidence type="ECO:0000259" key="4">
    <source>
        <dbReference type="PROSITE" id="PS01124"/>
    </source>
</evidence>
<dbReference type="InterPro" id="IPR011051">
    <property type="entry name" value="RmlC_Cupin_sf"/>
</dbReference>
<keyword evidence="2" id="KW-0238">DNA-binding</keyword>
<keyword evidence="7" id="KW-1185">Reference proteome</keyword>
<evidence type="ECO:0000313" key="5">
    <source>
        <dbReference type="EMBL" id="KTD04901.1"/>
    </source>
</evidence>
<dbReference type="OrthoDB" id="5740883at2"/>
<dbReference type="EMBL" id="LNYB01000004">
    <property type="protein sequence ID" value="KTD04901.1"/>
    <property type="molecule type" value="Genomic_DNA"/>
</dbReference>
<keyword evidence="1" id="KW-0805">Transcription regulation</keyword>
<dbReference type="SUPFAM" id="SSF51182">
    <property type="entry name" value="RmlC-like cupins"/>
    <property type="match status" value="1"/>
</dbReference>
<dbReference type="Gene3D" id="1.10.10.60">
    <property type="entry name" value="Homeodomain-like"/>
    <property type="match status" value="2"/>
</dbReference>